<accession>A0ACA9QZC0</accession>
<dbReference type="Proteomes" id="UP000789920">
    <property type="component" value="Unassembled WGS sequence"/>
</dbReference>
<evidence type="ECO:0000313" key="1">
    <source>
        <dbReference type="EMBL" id="CAG8770730.1"/>
    </source>
</evidence>
<feature type="non-terminal residue" evidence="1">
    <location>
        <position position="586"/>
    </location>
</feature>
<gene>
    <name evidence="1" type="ORF">RPERSI_LOCUS16370</name>
</gene>
<name>A0ACA9QZC0_9GLOM</name>
<sequence>GLRRSVDVSPEVSVVRDIREKELRIYTDAGRVCRPLFIVEDQCLKISKELIHNLDVNKLKGRTSGQADDDKNIDGIDDEIQDEDAEEQGTRSRRNRQVYAWHDLISNGAIEYIDAEEEETVMICMTPEDLAASRYYYQTGVTPSSKAHEKDVAARVKSETNLYIHTWTHCEIHPSMILGICASIIPFPDHNQSPRNTYQSAMGKQAMGIYVTNYQLRMDTLANILYYPQKPLVTTRAMEFLRFRELPAGQNAIVAILCYSGYNQEDSVIMNQSSIDRGLFRSIFYRSYMDQEKKVGILSIEEFDKPTRETTLRLKHGTYEKLEEDGLIAPGTRVSGDDIIIGKVTPIPEHTIELGQRKDSHTHRDASTPMRSTENGIVDQVMVTTNAEGMKFVKVRVRSTRIPQMGDKFASRHGQKGTIGITYRQEDMPFTSEGITPDLIINPHAIPSRMTIGHLVECLLGKVSTLTGQEGDATPFTDVTVEAISHSLRQNGYHSRGFEVMYNGHTGRKLAAQVFLGPTYYQRLKHMVDDKIHSRARGPVQILTRQPVEGRSRDGGLRFGEMERDCMISHGVAMFLKERLFDASDA</sequence>
<evidence type="ECO:0000313" key="2">
    <source>
        <dbReference type="Proteomes" id="UP000789920"/>
    </source>
</evidence>
<dbReference type="EMBL" id="CAJVQC010040382">
    <property type="protein sequence ID" value="CAG8770730.1"/>
    <property type="molecule type" value="Genomic_DNA"/>
</dbReference>
<feature type="non-terminal residue" evidence="1">
    <location>
        <position position="1"/>
    </location>
</feature>
<reference evidence="1" key="1">
    <citation type="submission" date="2021-06" db="EMBL/GenBank/DDBJ databases">
        <authorList>
            <person name="Kallberg Y."/>
            <person name="Tangrot J."/>
            <person name="Rosling A."/>
        </authorList>
    </citation>
    <scope>NUCLEOTIDE SEQUENCE</scope>
    <source>
        <strain evidence="1">MA461A</strain>
    </source>
</reference>
<protein>
    <submittedName>
        <fullName evidence="1">5796_t:CDS:1</fullName>
    </submittedName>
</protein>
<organism evidence="1 2">
    <name type="scientific">Racocetra persica</name>
    <dbReference type="NCBI Taxonomy" id="160502"/>
    <lineage>
        <taxon>Eukaryota</taxon>
        <taxon>Fungi</taxon>
        <taxon>Fungi incertae sedis</taxon>
        <taxon>Mucoromycota</taxon>
        <taxon>Glomeromycotina</taxon>
        <taxon>Glomeromycetes</taxon>
        <taxon>Diversisporales</taxon>
        <taxon>Gigasporaceae</taxon>
        <taxon>Racocetra</taxon>
    </lineage>
</organism>
<proteinExistence type="predicted"/>
<keyword evidence="2" id="KW-1185">Reference proteome</keyword>
<comment type="caution">
    <text evidence="1">The sequence shown here is derived from an EMBL/GenBank/DDBJ whole genome shotgun (WGS) entry which is preliminary data.</text>
</comment>